<reference evidence="2 3" key="1">
    <citation type="journal article" date="2009" name="Genome Res.">
        <title>Whole genome sequence of Desulfovibrio magneticus strain RS-1 revealed common gene clusters in magnetotactic bacteria.</title>
        <authorList>
            <person name="Nakazawa H."/>
            <person name="Arakaki A."/>
            <person name="Narita-Yamada S."/>
            <person name="Yashiro I."/>
            <person name="Jinno K."/>
            <person name="Aoki N."/>
            <person name="Tsuruyama A."/>
            <person name="Okamura Y."/>
            <person name="Tanikawa S."/>
            <person name="Fujita N."/>
            <person name="Takeyama H."/>
            <person name="Matsunaga T."/>
        </authorList>
    </citation>
    <scope>NUCLEOTIDE SEQUENCE [LARGE SCALE GENOMIC DNA]</scope>
    <source>
        <strain evidence="3">ATCC 700980 / DSM 13731 / RS-1</strain>
    </source>
</reference>
<dbReference type="STRING" id="573370.DMR_01260"/>
<dbReference type="eggNOG" id="ENOG5032TKM">
    <property type="taxonomic scope" value="Bacteria"/>
</dbReference>
<accession>C4XTV2</accession>
<dbReference type="KEGG" id="dma:DMR_01260"/>
<evidence type="ECO:0000313" key="3">
    <source>
        <dbReference type="Proteomes" id="UP000009071"/>
    </source>
</evidence>
<feature type="chain" id="PRO_5002946052" evidence="1">
    <location>
        <begin position="24"/>
        <end position="510"/>
    </location>
</feature>
<dbReference type="Proteomes" id="UP000009071">
    <property type="component" value="Chromosome"/>
</dbReference>
<protein>
    <submittedName>
        <fullName evidence="2">Uncharacterized protein</fullName>
    </submittedName>
</protein>
<name>C4XTV2_SOLM1</name>
<sequence length="510" mass="56298">MKIVKSMTLLALALLGAVTPTLAEQNVALKDPCPIKIENWRGKPFYEILFMNRKDDGRGVGYYYNSLGKEFEATDEVMDARFRALNADTLKKEYGSDGILFNGPRRLVTNGITGMAWDGCKERVITTIPLRVLGIFETPDLSKAVSGTLPAYEVLVSKRSNTFSFNAGETVYELITPEGAVYTMFSLSLKKDTNNTIENLPTLGKRLTLPQGWQFRSRKLDKDMMLTSTADSDPPNTIVLDELDGNYQYNAGASANAEQKSYVAGAFAPQTSTAEPKVLRDGEGAKSIRIDNLHKVRFAEIFLAHRDAKTGKMVAECYNTSLAPNAVPASKDTAPQGWAKGLNFNKMKNKFGVLGASFNGPKLWMPDWIETLNGVVRDFNGRNVPWVGRLDMGDNAGGVSESTPYKPVTIARGDIGWYKGTTALLLDDAEGNTWIMKGFQVGLKPAYTFEQFVAAGQSQFKKLPPGWKFRIKVLDKDLTERPEGGVATIMVDEFFNVYDKTGPGMSNYKP</sequence>
<feature type="signal peptide" evidence="1">
    <location>
        <begin position="1"/>
        <end position="23"/>
    </location>
</feature>
<dbReference type="EMBL" id="AP010904">
    <property type="protein sequence ID" value="BAH73617.1"/>
    <property type="molecule type" value="Genomic_DNA"/>
</dbReference>
<dbReference type="HOGENOM" id="CLU_533944_0_0_7"/>
<keyword evidence="3" id="KW-1185">Reference proteome</keyword>
<organism evidence="2 3">
    <name type="scientific">Solidesulfovibrio magneticus (strain ATCC 700980 / DSM 13731 / RS-1)</name>
    <name type="common">Desulfovibrio magneticus</name>
    <dbReference type="NCBI Taxonomy" id="573370"/>
    <lineage>
        <taxon>Bacteria</taxon>
        <taxon>Pseudomonadati</taxon>
        <taxon>Thermodesulfobacteriota</taxon>
        <taxon>Desulfovibrionia</taxon>
        <taxon>Desulfovibrionales</taxon>
        <taxon>Desulfovibrionaceae</taxon>
        <taxon>Solidesulfovibrio</taxon>
    </lineage>
</organism>
<dbReference type="AlphaFoldDB" id="C4XTV2"/>
<proteinExistence type="predicted"/>
<evidence type="ECO:0000256" key="1">
    <source>
        <dbReference type="SAM" id="SignalP"/>
    </source>
</evidence>
<keyword evidence="1" id="KW-0732">Signal</keyword>
<gene>
    <name evidence="2" type="ordered locus">DMR_01260</name>
</gene>
<dbReference type="RefSeq" id="WP_012749710.1">
    <property type="nucleotide sequence ID" value="NC_012796.1"/>
</dbReference>
<evidence type="ECO:0000313" key="2">
    <source>
        <dbReference type="EMBL" id="BAH73617.1"/>
    </source>
</evidence>